<keyword evidence="4" id="KW-1185">Reference proteome</keyword>
<keyword evidence="2" id="KW-1133">Transmembrane helix</keyword>
<evidence type="ECO:0000256" key="1">
    <source>
        <dbReference type="SAM" id="MobiDB-lite"/>
    </source>
</evidence>
<keyword evidence="2" id="KW-0472">Membrane</keyword>
<organism evidence="3 4">
    <name type="scientific">Aquipuribacter nitratireducens</name>
    <dbReference type="NCBI Taxonomy" id="650104"/>
    <lineage>
        <taxon>Bacteria</taxon>
        <taxon>Bacillati</taxon>
        <taxon>Actinomycetota</taxon>
        <taxon>Actinomycetes</taxon>
        <taxon>Micrococcales</taxon>
        <taxon>Intrasporangiaceae</taxon>
        <taxon>Aquipuribacter</taxon>
    </lineage>
</organism>
<feature type="transmembrane region" description="Helical" evidence="2">
    <location>
        <begin position="78"/>
        <end position="97"/>
    </location>
</feature>
<name>A0ABW0GS06_9MICO</name>
<reference evidence="4" key="1">
    <citation type="journal article" date="2019" name="Int. J. Syst. Evol. Microbiol.">
        <title>The Global Catalogue of Microorganisms (GCM) 10K type strain sequencing project: providing services to taxonomists for standard genome sequencing and annotation.</title>
        <authorList>
            <consortium name="The Broad Institute Genomics Platform"/>
            <consortium name="The Broad Institute Genome Sequencing Center for Infectious Disease"/>
            <person name="Wu L."/>
            <person name="Ma J."/>
        </authorList>
    </citation>
    <scope>NUCLEOTIDE SEQUENCE [LARGE SCALE GENOMIC DNA]</scope>
    <source>
        <strain evidence="4">CCUG 43114</strain>
    </source>
</reference>
<evidence type="ECO:0000313" key="3">
    <source>
        <dbReference type="EMBL" id="MFC5381721.1"/>
    </source>
</evidence>
<comment type="caution">
    <text evidence="3">The sequence shown here is derived from an EMBL/GenBank/DDBJ whole genome shotgun (WGS) entry which is preliminary data.</text>
</comment>
<dbReference type="RefSeq" id="WP_340271557.1">
    <property type="nucleotide sequence ID" value="NZ_JBBEOG010000012.1"/>
</dbReference>
<dbReference type="Proteomes" id="UP001596122">
    <property type="component" value="Unassembled WGS sequence"/>
</dbReference>
<evidence type="ECO:0000313" key="4">
    <source>
        <dbReference type="Proteomes" id="UP001596122"/>
    </source>
</evidence>
<dbReference type="Pfam" id="PF12277">
    <property type="entry name" value="DUF3618"/>
    <property type="match status" value="1"/>
</dbReference>
<evidence type="ECO:0000256" key="2">
    <source>
        <dbReference type="SAM" id="Phobius"/>
    </source>
</evidence>
<dbReference type="InterPro" id="IPR022062">
    <property type="entry name" value="DUF3618"/>
</dbReference>
<dbReference type="EMBL" id="JBHSLD010000011">
    <property type="protein sequence ID" value="MFC5381721.1"/>
    <property type="molecule type" value="Genomic_DNA"/>
</dbReference>
<keyword evidence="2" id="KW-0812">Transmembrane</keyword>
<feature type="region of interest" description="Disordered" evidence="1">
    <location>
        <begin position="1"/>
        <end position="22"/>
    </location>
</feature>
<sequence length="102" mass="10687">MSHADPSTPASGTAEAPQTPEALEAAIRARREHLTGTLDELVERVKPANLAADAKDAAVTKARAAVTDENGTLLKERVAAIAAAVVVVVGLLVARSVRKRRR</sequence>
<proteinExistence type="predicted"/>
<gene>
    <name evidence="3" type="ORF">ACFPJ6_13080</name>
</gene>
<accession>A0ABW0GS06</accession>
<protein>
    <submittedName>
        <fullName evidence="3">DUF3618 domain-containing protein</fullName>
    </submittedName>
</protein>